<dbReference type="Gene3D" id="2.50.20.10">
    <property type="entry name" value="Lipoprotein localisation LolA/LolB/LppX"/>
    <property type="match status" value="1"/>
</dbReference>
<dbReference type="SUPFAM" id="SSF89392">
    <property type="entry name" value="Prokaryotic lipoproteins and lipoprotein localization factors"/>
    <property type="match status" value="1"/>
</dbReference>
<evidence type="ECO:0000313" key="3">
    <source>
        <dbReference type="EMBL" id="MDI5966603.1"/>
    </source>
</evidence>
<evidence type="ECO:0000256" key="1">
    <source>
        <dbReference type="SAM" id="MobiDB-lite"/>
    </source>
</evidence>
<dbReference type="InterPro" id="IPR052944">
    <property type="entry name" value="Sporulation_related"/>
</dbReference>
<accession>A0ABT6WA13</accession>
<dbReference type="PANTHER" id="PTHR37507">
    <property type="entry name" value="SPORULATION PROTEIN YDCC"/>
    <property type="match status" value="1"/>
</dbReference>
<name>A0ABT6WA13_9ACTN</name>
<sequence>MPGIQPPRPEDDFGGYAAFDGEDERRRRNRKVARYAVPVAIAGLAAATIGLGTALATTGGGPSLPKLTPAQLIAKMASARAETVSGSVRVNADLGLPAGLLGSGAAGTLGGGSGPASHLTELLSGTHTLRVAADGPTRERLSLGDAGSQYSVVRDGSQLWTYDSADHSVQHTTGLSTTGHGAPATVPATPADAASQVLKALVPTTAVTVDGSAEVAGQAAYELVLTPKQSGSTVGSVRVAVDAANGVPLSFTVLPAGGGGPIVDIAWTQVDFARPAASEFDFTVPKGAHVTQAKPGADHARTGQVIPGMPGAFAGGKGSAAHGKQAGTVIGKGWTSVAELRVPAAALNGKAPKNGKSTGGQSPNALLGTLGKPVKGAFGSGTVISTRLVNVLVTDNGGVYAGAVTPSALVKAADAAK</sequence>
<comment type="caution">
    <text evidence="3">The sequence shown here is derived from an EMBL/GenBank/DDBJ whole genome shotgun (WGS) entry which is preliminary data.</text>
</comment>
<gene>
    <name evidence="3" type="ORF">POF43_028400</name>
</gene>
<feature type="region of interest" description="Disordered" evidence="1">
    <location>
        <begin position="1"/>
        <end position="28"/>
    </location>
</feature>
<keyword evidence="4" id="KW-1185">Reference proteome</keyword>
<keyword evidence="2" id="KW-1133">Transmembrane helix</keyword>
<organism evidence="3 4">
    <name type="scientific">Streptantibioticus silvisoli</name>
    <dbReference type="NCBI Taxonomy" id="2705255"/>
    <lineage>
        <taxon>Bacteria</taxon>
        <taxon>Bacillati</taxon>
        <taxon>Actinomycetota</taxon>
        <taxon>Actinomycetes</taxon>
        <taxon>Kitasatosporales</taxon>
        <taxon>Streptomycetaceae</taxon>
        <taxon>Streptantibioticus</taxon>
    </lineage>
</organism>
<keyword evidence="2" id="KW-0812">Transmembrane</keyword>
<dbReference type="RefSeq" id="WP_271324659.1">
    <property type="nucleotide sequence ID" value="NZ_JAAGKO020000055.1"/>
</dbReference>
<dbReference type="EMBL" id="JAAGKO020000055">
    <property type="protein sequence ID" value="MDI5966603.1"/>
    <property type="molecule type" value="Genomic_DNA"/>
</dbReference>
<protein>
    <submittedName>
        <fullName evidence="3">DUF2092 domain-containing protein</fullName>
    </submittedName>
</protein>
<proteinExistence type="predicted"/>
<dbReference type="InterPro" id="IPR029046">
    <property type="entry name" value="LolA/LolB/LppX"/>
</dbReference>
<dbReference type="PANTHER" id="PTHR37507:SF2">
    <property type="entry name" value="SPORULATION PROTEIN YDCC"/>
    <property type="match status" value="1"/>
</dbReference>
<evidence type="ECO:0000313" key="4">
    <source>
        <dbReference type="Proteomes" id="UP001156398"/>
    </source>
</evidence>
<reference evidence="3 4" key="1">
    <citation type="submission" date="2023-05" db="EMBL/GenBank/DDBJ databases">
        <title>Streptantibioticus silvisoli sp. nov., acidotolerant actinomycetes 1 from pine litter.</title>
        <authorList>
            <person name="Swiecimska M."/>
            <person name="Golinska P."/>
            <person name="Sangal V."/>
            <person name="Wachnowicz B."/>
            <person name="Goodfellow M."/>
        </authorList>
    </citation>
    <scope>NUCLEOTIDE SEQUENCE [LARGE SCALE GENOMIC DNA]</scope>
    <source>
        <strain evidence="3 4">SL54</strain>
    </source>
</reference>
<feature type="transmembrane region" description="Helical" evidence="2">
    <location>
        <begin position="35"/>
        <end position="56"/>
    </location>
</feature>
<keyword evidence="2" id="KW-0472">Membrane</keyword>
<evidence type="ECO:0000256" key="2">
    <source>
        <dbReference type="SAM" id="Phobius"/>
    </source>
</evidence>
<dbReference type="Proteomes" id="UP001156398">
    <property type="component" value="Unassembled WGS sequence"/>
</dbReference>